<dbReference type="Proteomes" id="UP001162156">
    <property type="component" value="Unassembled WGS sequence"/>
</dbReference>
<evidence type="ECO:0000313" key="1">
    <source>
        <dbReference type="EMBL" id="KAJ8940659.1"/>
    </source>
</evidence>
<sequence length="128" mass="14822">MMKPYTKAQANVDKSKAIYNYQQFRARRVSENAFALFTQVFRIFYTPIAVLLETTDLIVTATFCLHKMLRNGYLETHDTPYFNCDPDAHFSKVNMIPFTETGEFASTEGFEIRDVFRTYFNSPQGSVS</sequence>
<comment type="caution">
    <text evidence="1">The sequence shown here is derived from an EMBL/GenBank/DDBJ whole genome shotgun (WGS) entry which is preliminary data.</text>
</comment>
<evidence type="ECO:0000313" key="2">
    <source>
        <dbReference type="Proteomes" id="UP001162156"/>
    </source>
</evidence>
<reference evidence="1" key="1">
    <citation type="journal article" date="2023" name="Insect Mol. Biol.">
        <title>Genome sequencing provides insights into the evolution of gene families encoding plant cell wall-degrading enzymes in longhorned beetles.</title>
        <authorList>
            <person name="Shin N.R."/>
            <person name="Okamura Y."/>
            <person name="Kirsch R."/>
            <person name="Pauchet Y."/>
        </authorList>
    </citation>
    <scope>NUCLEOTIDE SEQUENCE</scope>
    <source>
        <strain evidence="1">RBIC_L_NR</strain>
    </source>
</reference>
<proteinExistence type="predicted"/>
<name>A0AAV8XNY7_9CUCU</name>
<organism evidence="1 2">
    <name type="scientific">Rhamnusium bicolor</name>
    <dbReference type="NCBI Taxonomy" id="1586634"/>
    <lineage>
        <taxon>Eukaryota</taxon>
        <taxon>Metazoa</taxon>
        <taxon>Ecdysozoa</taxon>
        <taxon>Arthropoda</taxon>
        <taxon>Hexapoda</taxon>
        <taxon>Insecta</taxon>
        <taxon>Pterygota</taxon>
        <taxon>Neoptera</taxon>
        <taxon>Endopterygota</taxon>
        <taxon>Coleoptera</taxon>
        <taxon>Polyphaga</taxon>
        <taxon>Cucujiformia</taxon>
        <taxon>Chrysomeloidea</taxon>
        <taxon>Cerambycidae</taxon>
        <taxon>Lepturinae</taxon>
        <taxon>Rhagiini</taxon>
        <taxon>Rhamnusium</taxon>
    </lineage>
</organism>
<gene>
    <name evidence="1" type="ORF">NQ314_010634</name>
</gene>
<evidence type="ECO:0008006" key="3">
    <source>
        <dbReference type="Google" id="ProtNLM"/>
    </source>
</evidence>
<accession>A0AAV8XNY7</accession>
<keyword evidence="2" id="KW-1185">Reference proteome</keyword>
<dbReference type="AlphaFoldDB" id="A0AAV8XNY7"/>
<protein>
    <recommendedName>
        <fullName evidence="3">DDE Tnp4 domain-containing protein</fullName>
    </recommendedName>
</protein>
<dbReference type="EMBL" id="JANEYF010002959">
    <property type="protein sequence ID" value="KAJ8940659.1"/>
    <property type="molecule type" value="Genomic_DNA"/>
</dbReference>